<dbReference type="GO" id="GO:0005774">
    <property type="term" value="C:vacuolar membrane"/>
    <property type="evidence" value="ECO:0007669"/>
    <property type="project" value="TreeGrafter"/>
</dbReference>
<sequence length="475" mass="53610">MNFETIKLENYRNNNDQNFNPSIDYENKQSNEYDPFKERNIKNPTTNIDTLAHLLKAIIGTGILSLPCAFRSCGLGLGILSTIVISFMSSYCAHTLVQSAHILYYKTKKSQMSYADVAETALSVGPTALKKFGKTARYVVDVGLFVSHFGTCTAYIVIVAKNIKDVLDYHQGGDHADVRVIIIILLLPLLFLTWIPDLKYLAPVSIIANIFMLTSLLTIFYWLTKDLITSDKIVRDGFNWIGIDETNDISWYSKYSQTFSIIIFSVGSIGIVMPLENKMKSPKNFVGPLGVLSQGTILFTFIYMTIGILGYLYNPKATEPIITLEMPMNADYWNSLMAQAVRILIALSVFCSFCLQFFISLGVSWIWIKDRFSKNKIIANYGLRISLVLSNVFLAIVFPDVLLLLNFVGGFGGSILGLFIPVLIETMTHWDDDSHWRILRHLKNLVIMFVAILAFYFATADSIRDIKNKFIQGKE</sequence>
<protein>
    <recommendedName>
        <fullName evidence="6">Amino acid transporter transmembrane domain-containing protein</fullName>
    </recommendedName>
</protein>
<evidence type="ECO:0000259" key="6">
    <source>
        <dbReference type="Pfam" id="PF01490"/>
    </source>
</evidence>
<evidence type="ECO:0000256" key="2">
    <source>
        <dbReference type="ARBA" id="ARBA00022692"/>
    </source>
</evidence>
<keyword evidence="4 5" id="KW-0472">Membrane</keyword>
<feature type="transmembrane region" description="Helical" evidence="5">
    <location>
        <begin position="343"/>
        <end position="366"/>
    </location>
</feature>
<dbReference type="PANTHER" id="PTHR22950">
    <property type="entry name" value="AMINO ACID TRANSPORTER"/>
    <property type="match status" value="1"/>
</dbReference>
<feature type="transmembrane region" description="Helical" evidence="5">
    <location>
        <begin position="138"/>
        <end position="158"/>
    </location>
</feature>
<dbReference type="Proteomes" id="UP000639338">
    <property type="component" value="Unassembled WGS sequence"/>
</dbReference>
<organism evidence="7 8">
    <name type="scientific">Aphidius gifuensis</name>
    <name type="common">Parasitoid wasp</name>
    <dbReference type="NCBI Taxonomy" id="684658"/>
    <lineage>
        <taxon>Eukaryota</taxon>
        <taxon>Metazoa</taxon>
        <taxon>Ecdysozoa</taxon>
        <taxon>Arthropoda</taxon>
        <taxon>Hexapoda</taxon>
        <taxon>Insecta</taxon>
        <taxon>Pterygota</taxon>
        <taxon>Neoptera</taxon>
        <taxon>Endopterygota</taxon>
        <taxon>Hymenoptera</taxon>
        <taxon>Apocrita</taxon>
        <taxon>Ichneumonoidea</taxon>
        <taxon>Braconidae</taxon>
        <taxon>Aphidiinae</taxon>
        <taxon>Aphidius</taxon>
    </lineage>
</organism>
<keyword evidence="8" id="KW-1185">Reference proteome</keyword>
<accession>A0A834XNE5</accession>
<feature type="transmembrane region" description="Helical" evidence="5">
    <location>
        <begin position="378"/>
        <end position="398"/>
    </location>
</feature>
<evidence type="ECO:0000256" key="4">
    <source>
        <dbReference type="ARBA" id="ARBA00023136"/>
    </source>
</evidence>
<evidence type="ECO:0000256" key="3">
    <source>
        <dbReference type="ARBA" id="ARBA00022989"/>
    </source>
</evidence>
<feature type="domain" description="Amino acid transporter transmembrane" evidence="6">
    <location>
        <begin position="45"/>
        <end position="462"/>
    </location>
</feature>
<dbReference type="InterPro" id="IPR013057">
    <property type="entry name" value="AA_transpt_TM"/>
</dbReference>
<feature type="transmembrane region" description="Helical" evidence="5">
    <location>
        <begin position="178"/>
        <end position="195"/>
    </location>
</feature>
<proteinExistence type="predicted"/>
<evidence type="ECO:0000313" key="7">
    <source>
        <dbReference type="EMBL" id="KAF7988434.1"/>
    </source>
</evidence>
<feature type="transmembrane region" description="Helical" evidence="5">
    <location>
        <begin position="255"/>
        <end position="273"/>
    </location>
</feature>
<comment type="caution">
    <text evidence="7">The sequence shown here is derived from an EMBL/GenBank/DDBJ whole genome shotgun (WGS) entry which is preliminary data.</text>
</comment>
<evidence type="ECO:0000313" key="8">
    <source>
        <dbReference type="Proteomes" id="UP000639338"/>
    </source>
</evidence>
<dbReference type="OrthoDB" id="1684102at2759"/>
<keyword evidence="3 5" id="KW-1133">Transmembrane helix</keyword>
<evidence type="ECO:0000256" key="5">
    <source>
        <dbReference type="SAM" id="Phobius"/>
    </source>
</evidence>
<gene>
    <name evidence="7" type="ORF">HCN44_001007</name>
</gene>
<dbReference type="GO" id="GO:0015179">
    <property type="term" value="F:L-amino acid transmembrane transporter activity"/>
    <property type="evidence" value="ECO:0007669"/>
    <property type="project" value="TreeGrafter"/>
</dbReference>
<evidence type="ECO:0000256" key="1">
    <source>
        <dbReference type="ARBA" id="ARBA00004141"/>
    </source>
</evidence>
<feature type="transmembrane region" description="Helical" evidence="5">
    <location>
        <begin position="445"/>
        <end position="463"/>
    </location>
</feature>
<reference evidence="7 8" key="1">
    <citation type="submission" date="2020-08" db="EMBL/GenBank/DDBJ databases">
        <title>Aphidius gifuensis genome sequencing and assembly.</title>
        <authorList>
            <person name="Du Z."/>
        </authorList>
    </citation>
    <scope>NUCLEOTIDE SEQUENCE [LARGE SCALE GENOMIC DNA]</scope>
    <source>
        <strain evidence="7">YNYX2018</strain>
        <tissue evidence="7">Adults</tissue>
    </source>
</reference>
<keyword evidence="2 5" id="KW-0812">Transmembrane</keyword>
<feature type="transmembrane region" description="Helical" evidence="5">
    <location>
        <begin position="404"/>
        <end position="424"/>
    </location>
</feature>
<feature type="transmembrane region" description="Helical" evidence="5">
    <location>
        <begin position="285"/>
        <end position="313"/>
    </location>
</feature>
<comment type="subcellular location">
    <subcellularLocation>
        <location evidence="1">Membrane</location>
        <topology evidence="1">Multi-pass membrane protein</topology>
    </subcellularLocation>
</comment>
<name>A0A834XNE5_APHGI</name>
<dbReference type="Pfam" id="PF01490">
    <property type="entry name" value="Aa_trans"/>
    <property type="match status" value="1"/>
</dbReference>
<dbReference type="AlphaFoldDB" id="A0A834XNE5"/>
<dbReference type="PANTHER" id="PTHR22950:SF154">
    <property type="entry name" value="PROTON-COUPLED AMINO ACID TRANSPORTER-LIKE PROTEIN PATHETIC"/>
    <property type="match status" value="1"/>
</dbReference>
<dbReference type="EMBL" id="JACMRX010000005">
    <property type="protein sequence ID" value="KAF7988434.1"/>
    <property type="molecule type" value="Genomic_DNA"/>
</dbReference>
<feature type="transmembrane region" description="Helical" evidence="5">
    <location>
        <begin position="200"/>
        <end position="223"/>
    </location>
</feature>